<organism evidence="1 2">
    <name type="scientific">Spiroplasma diminutum CUAS-1</name>
    <dbReference type="NCBI Taxonomy" id="1276221"/>
    <lineage>
        <taxon>Bacteria</taxon>
        <taxon>Bacillati</taxon>
        <taxon>Mycoplasmatota</taxon>
        <taxon>Mollicutes</taxon>
        <taxon>Entomoplasmatales</taxon>
        <taxon>Spiroplasmataceae</taxon>
        <taxon>Spiroplasma</taxon>
    </lineage>
</organism>
<sequence length="175" mass="21526">MRIIPYELYKYSPDLCLTALRKEFGMYDYCLNVNPNNKAMQPFLDLKRNYFNMLIFKWVEEMTKRGHYINTFHSFYAENNSFEPIKTDFFLILECIIQWDLKDFYPYNTKLKWYEISLEYLKNSDYKDSDFSLEKYSHLLEWYKNNFMSLNNSNNLKPKNLDILKVIEYFKIFLL</sequence>
<dbReference type="eggNOG" id="ENOG5033VN0">
    <property type="taxonomic scope" value="Bacteria"/>
</dbReference>
<dbReference type="AlphaFoldDB" id="S5LWT8"/>
<gene>
    <name evidence="1" type="ORF">SDIMI_v3c05300</name>
</gene>
<dbReference type="InParanoid" id="S5LWT8"/>
<dbReference type="Proteomes" id="UP000014983">
    <property type="component" value="Chromosome"/>
</dbReference>
<proteinExistence type="predicted"/>
<dbReference type="OrthoDB" id="385876at2"/>
<protein>
    <submittedName>
        <fullName evidence="1">Uncharacterized protein</fullName>
    </submittedName>
</protein>
<evidence type="ECO:0000313" key="1">
    <source>
        <dbReference type="EMBL" id="AGR42234.1"/>
    </source>
</evidence>
<dbReference type="PATRIC" id="fig|1276221.3.peg.527"/>
<dbReference type="HOGENOM" id="CLU_1531601_0_0_14"/>
<dbReference type="EMBL" id="CP005076">
    <property type="protein sequence ID" value="AGR42234.1"/>
    <property type="molecule type" value="Genomic_DNA"/>
</dbReference>
<name>S5LWT8_9MOLU</name>
<dbReference type="RefSeq" id="WP_020836466.1">
    <property type="nucleotide sequence ID" value="NC_021833.1"/>
</dbReference>
<accession>S5LWT8</accession>
<reference evidence="1 2" key="1">
    <citation type="journal article" date="2013" name="Genome Biol. Evol.">
        <title>Comparison of metabolic capacities and inference of gene content evolution in mosquito-associated Spiroplasma diminutum and S. taiwanense.</title>
        <authorList>
            <person name="Lo W.S."/>
            <person name="Ku C."/>
            <person name="Chen L.L."/>
            <person name="Chang T.H."/>
            <person name="Kuo C.H."/>
        </authorList>
    </citation>
    <scope>NUCLEOTIDE SEQUENCE [LARGE SCALE GENOMIC DNA]</scope>
    <source>
        <strain evidence="1">CUAS-1</strain>
    </source>
</reference>
<dbReference type="STRING" id="1276221.SDIMI_v3c05300"/>
<evidence type="ECO:0000313" key="2">
    <source>
        <dbReference type="Proteomes" id="UP000014983"/>
    </source>
</evidence>
<dbReference type="KEGG" id="sdi:SDIMI_v3c05300"/>
<keyword evidence="2" id="KW-1185">Reference proteome</keyword>